<dbReference type="Proteomes" id="UP000740926">
    <property type="component" value="Unassembled WGS sequence"/>
</dbReference>
<name>A0A9P6YSH2_9FUNG</name>
<dbReference type="AlphaFoldDB" id="A0A9P6YSH2"/>
<evidence type="ECO:0000313" key="1">
    <source>
        <dbReference type="EMBL" id="KAG1563761.1"/>
    </source>
</evidence>
<evidence type="ECO:0000313" key="2">
    <source>
        <dbReference type="Proteomes" id="UP000740926"/>
    </source>
</evidence>
<keyword evidence="2" id="KW-1185">Reference proteome</keyword>
<protein>
    <submittedName>
        <fullName evidence="1">Uncharacterized protein</fullName>
    </submittedName>
</protein>
<comment type="caution">
    <text evidence="1">The sequence shown here is derived from an EMBL/GenBank/DDBJ whole genome shotgun (WGS) entry which is preliminary data.</text>
</comment>
<organism evidence="1 2">
    <name type="scientific">Rhizopus delemar</name>
    <dbReference type="NCBI Taxonomy" id="936053"/>
    <lineage>
        <taxon>Eukaryota</taxon>
        <taxon>Fungi</taxon>
        <taxon>Fungi incertae sedis</taxon>
        <taxon>Mucoromycota</taxon>
        <taxon>Mucoromycotina</taxon>
        <taxon>Mucoromycetes</taxon>
        <taxon>Mucorales</taxon>
        <taxon>Mucorineae</taxon>
        <taxon>Rhizopodaceae</taxon>
        <taxon>Rhizopus</taxon>
    </lineage>
</organism>
<proteinExistence type="predicted"/>
<accession>A0A9P6YSH2</accession>
<reference evidence="1 2" key="1">
    <citation type="journal article" date="2020" name="Microb. Genom.">
        <title>Genetic diversity of clinical and environmental Mucorales isolates obtained from an investigation of mucormycosis cases among solid organ transplant recipients.</title>
        <authorList>
            <person name="Nguyen M.H."/>
            <person name="Kaul D."/>
            <person name="Muto C."/>
            <person name="Cheng S.J."/>
            <person name="Richter R.A."/>
            <person name="Bruno V.M."/>
            <person name="Liu G."/>
            <person name="Beyhan S."/>
            <person name="Sundermann A.J."/>
            <person name="Mounaud S."/>
            <person name="Pasculle A.W."/>
            <person name="Nierman W.C."/>
            <person name="Driscoll E."/>
            <person name="Cumbie R."/>
            <person name="Clancy C.J."/>
            <person name="Dupont C.L."/>
        </authorList>
    </citation>
    <scope>NUCLEOTIDE SEQUENCE [LARGE SCALE GENOMIC DNA]</scope>
    <source>
        <strain evidence="1 2">GL24</strain>
    </source>
</reference>
<dbReference type="EMBL" id="JAANIU010003112">
    <property type="protein sequence ID" value="KAG1563761.1"/>
    <property type="molecule type" value="Genomic_DNA"/>
</dbReference>
<gene>
    <name evidence="1" type="ORF">G6F50_011687</name>
</gene>
<sequence length="352" mass="40312">MDRDLCIYVANLMKKSSDLELKQLREELNEKPDDTVEGSVNIINSVVTDSNIISAQSNSAVSVKPPKPITPNVSFSLDSPCFDEDTRAKVVEVAHIKISKDCICENQSLVNEYLENMKESKAMSCIKRFPAALAFLSAALDQDLETLLAWLGTNGFNDQHSKEEKKAILFIRLVLTDFYANCMKPPLVNTVNERTPFVEYLIPVFKYYSAVYQDINFQWCEKGLKGNSCLKYFNLEEKGKKRLADGIGYVVADNTERMLIESSGEDNEEHKKEDTIKLLECNKNHWGFVYAREARIPRTWDTRFRWLKVFDLMLCTKDKLEEQQVLAKALEKEENGWIEVPPGESIDDMFNS</sequence>